<keyword evidence="2" id="KW-0238">DNA-binding</keyword>
<evidence type="ECO:0000313" key="6">
    <source>
        <dbReference type="Proteomes" id="UP000598146"/>
    </source>
</evidence>
<dbReference type="PANTHER" id="PTHR44688:SF16">
    <property type="entry name" value="DNA-BINDING TRANSCRIPTIONAL ACTIVATOR DEVR_DOSR"/>
    <property type="match status" value="1"/>
</dbReference>
<dbReference type="PANTHER" id="PTHR44688">
    <property type="entry name" value="DNA-BINDING TRANSCRIPTIONAL ACTIVATOR DEVR_DOSR"/>
    <property type="match status" value="1"/>
</dbReference>
<dbReference type="AlphaFoldDB" id="A0A931FZ42"/>
<evidence type="ECO:0000256" key="3">
    <source>
        <dbReference type="ARBA" id="ARBA00023163"/>
    </source>
</evidence>
<reference evidence="5" key="1">
    <citation type="submission" date="2020-11" db="EMBL/GenBank/DDBJ databases">
        <title>Isolation and identification of active actinomycetes.</title>
        <authorList>
            <person name="Sun X."/>
        </authorList>
    </citation>
    <scope>NUCLEOTIDE SEQUENCE</scope>
    <source>
        <strain evidence="5">NEAU-A11</strain>
    </source>
</reference>
<evidence type="ECO:0000256" key="2">
    <source>
        <dbReference type="ARBA" id="ARBA00023125"/>
    </source>
</evidence>
<dbReference type="SMART" id="SM00421">
    <property type="entry name" value="HTH_LUXR"/>
    <property type="match status" value="1"/>
</dbReference>
<comment type="caution">
    <text evidence="5">The sequence shown here is derived from an EMBL/GenBank/DDBJ whole genome shotgun (WGS) entry which is preliminary data.</text>
</comment>
<keyword evidence="1" id="KW-0805">Transcription regulation</keyword>
<dbReference type="Gene3D" id="1.25.40.10">
    <property type="entry name" value="Tetratricopeptide repeat domain"/>
    <property type="match status" value="1"/>
</dbReference>
<dbReference type="PRINTS" id="PR00038">
    <property type="entry name" value="HTHLUXR"/>
</dbReference>
<organism evidence="5 6">
    <name type="scientific">Actinoplanes aureus</name>
    <dbReference type="NCBI Taxonomy" id="2792083"/>
    <lineage>
        <taxon>Bacteria</taxon>
        <taxon>Bacillati</taxon>
        <taxon>Actinomycetota</taxon>
        <taxon>Actinomycetes</taxon>
        <taxon>Micromonosporales</taxon>
        <taxon>Micromonosporaceae</taxon>
        <taxon>Actinoplanes</taxon>
    </lineage>
</organism>
<evidence type="ECO:0000256" key="1">
    <source>
        <dbReference type="ARBA" id="ARBA00023015"/>
    </source>
</evidence>
<dbReference type="GO" id="GO:0003677">
    <property type="term" value="F:DNA binding"/>
    <property type="evidence" value="ECO:0007669"/>
    <property type="project" value="UniProtKB-KW"/>
</dbReference>
<protein>
    <submittedName>
        <fullName evidence="5">Response regulator transcription factor</fullName>
    </submittedName>
</protein>
<dbReference type="CDD" id="cd06170">
    <property type="entry name" value="LuxR_C_like"/>
    <property type="match status" value="1"/>
</dbReference>
<dbReference type="Proteomes" id="UP000598146">
    <property type="component" value="Unassembled WGS sequence"/>
</dbReference>
<accession>A0A931FZ42</accession>
<name>A0A931FZ42_9ACTN</name>
<dbReference type="InterPro" id="IPR016032">
    <property type="entry name" value="Sig_transdc_resp-reg_C-effctor"/>
</dbReference>
<dbReference type="PROSITE" id="PS00622">
    <property type="entry name" value="HTH_LUXR_1"/>
    <property type="match status" value="1"/>
</dbReference>
<evidence type="ECO:0000259" key="4">
    <source>
        <dbReference type="PROSITE" id="PS50043"/>
    </source>
</evidence>
<evidence type="ECO:0000313" key="5">
    <source>
        <dbReference type="EMBL" id="MBG0562591.1"/>
    </source>
</evidence>
<dbReference type="SUPFAM" id="SSF46894">
    <property type="entry name" value="C-terminal effector domain of the bipartite response regulators"/>
    <property type="match status" value="1"/>
</dbReference>
<sequence length="552" mass="58662">MEPSGPPVSCLQRRATAVESAGDPQQARAAYAGQAWQRAVTLFARADAVTPLTPADLELAAEAAEMCGRGDEAVRLLRRAYLGYAESGAIGAALRCGYWLCKALFWAGDLGHSNAWQSRALQLAATAGPEPECGYLELLAGEQHLRAGRRAALLDTAARLAEQARTGDDADLRAAAAMLYGIALLTHDQVDAGLAQLDEAMVAAVDGLLTARATGMVYCAVIGACQDLHELRRAKEWTRALAGWCDAQPEFTGAYRGLCRVHRVAVLTLTGGWPEAVREARAACAQLTAGYGEMVAGGAYYQLAEVCRLRGEFGEADRAYREALRRGWNIQPGLALLRLAQGRTRAAEAGVRRALAEADQPLNRARLLPAAVEILVAAGDLDAAERCAAELTAVATRYGTTALAAMAAHATGAVRLAAGQAATALPPLREGFRLWRDLEAPYEAARSQALIGAACRDLGDDDAAAMEHDAAEQVFRRLGATPAVRRAEPHGLTSRELEVIRLLAQGGTNREIAGQLRLSEKTVARHVSNIFGKLGVGSRTAVAAYAYEHRLV</sequence>
<feature type="domain" description="HTH luxR-type" evidence="4">
    <location>
        <begin position="485"/>
        <end position="550"/>
    </location>
</feature>
<keyword evidence="6" id="KW-1185">Reference proteome</keyword>
<proteinExistence type="predicted"/>
<dbReference type="InterPro" id="IPR011990">
    <property type="entry name" value="TPR-like_helical_dom_sf"/>
</dbReference>
<dbReference type="InterPro" id="IPR036388">
    <property type="entry name" value="WH-like_DNA-bd_sf"/>
</dbReference>
<gene>
    <name evidence="5" type="ORF">I4J89_14085</name>
</gene>
<dbReference type="SUPFAM" id="SSF48452">
    <property type="entry name" value="TPR-like"/>
    <property type="match status" value="2"/>
</dbReference>
<dbReference type="InterPro" id="IPR000792">
    <property type="entry name" value="Tscrpt_reg_LuxR_C"/>
</dbReference>
<dbReference type="GO" id="GO:0006355">
    <property type="term" value="P:regulation of DNA-templated transcription"/>
    <property type="evidence" value="ECO:0007669"/>
    <property type="project" value="InterPro"/>
</dbReference>
<dbReference type="Pfam" id="PF00196">
    <property type="entry name" value="GerE"/>
    <property type="match status" value="1"/>
</dbReference>
<dbReference type="EMBL" id="JADQTO010000006">
    <property type="protein sequence ID" value="MBG0562591.1"/>
    <property type="molecule type" value="Genomic_DNA"/>
</dbReference>
<dbReference type="PROSITE" id="PS50043">
    <property type="entry name" value="HTH_LUXR_2"/>
    <property type="match status" value="1"/>
</dbReference>
<keyword evidence="3" id="KW-0804">Transcription</keyword>
<dbReference type="Gene3D" id="1.10.10.10">
    <property type="entry name" value="Winged helix-like DNA-binding domain superfamily/Winged helix DNA-binding domain"/>
    <property type="match status" value="1"/>
</dbReference>